<keyword evidence="1" id="KW-0812">Transmembrane</keyword>
<dbReference type="InterPro" id="IPR056460">
    <property type="entry name" value="DUF1512_N"/>
</dbReference>
<dbReference type="GeneID" id="42364837"/>
<dbReference type="KEGG" id="ncon:LC1Nh_0453"/>
<evidence type="ECO:0000313" key="5">
    <source>
        <dbReference type="Proteomes" id="UP000377803"/>
    </source>
</evidence>
<keyword evidence="1" id="KW-1133">Transmembrane helix</keyword>
<evidence type="ECO:0008006" key="6">
    <source>
        <dbReference type="Google" id="ProtNLM"/>
    </source>
</evidence>
<dbReference type="OrthoDB" id="15121at2157"/>
<protein>
    <recommendedName>
        <fullName evidence="6">DUF1512 domain-containing protein</fullName>
    </recommendedName>
</protein>
<name>A0A5Q0UFP0_9ARCH</name>
<feature type="domain" description="DUF1512" evidence="2">
    <location>
        <begin position="15"/>
        <end position="186"/>
    </location>
</feature>
<keyword evidence="1" id="KW-0472">Membrane</keyword>
<evidence type="ECO:0000259" key="2">
    <source>
        <dbReference type="Pfam" id="PF07431"/>
    </source>
</evidence>
<dbReference type="EMBL" id="CP040089">
    <property type="protein sequence ID" value="QGA80354.1"/>
    <property type="molecule type" value="Genomic_DNA"/>
</dbReference>
<accession>A0A5Q0UFP0</accession>
<dbReference type="Pfam" id="PF23542">
    <property type="entry name" value="DUF1512_C"/>
    <property type="match status" value="1"/>
</dbReference>
<dbReference type="RefSeq" id="WP_153550093.1">
    <property type="nucleotide sequence ID" value="NZ_CP040089.1"/>
</dbReference>
<feature type="transmembrane region" description="Helical" evidence="1">
    <location>
        <begin position="12"/>
        <end position="34"/>
    </location>
</feature>
<evidence type="ECO:0000259" key="3">
    <source>
        <dbReference type="Pfam" id="PF23542"/>
    </source>
</evidence>
<reference evidence="5" key="1">
    <citation type="submission" date="2019-05" db="EMBL/GenBank/DDBJ databases">
        <title>Candidatus Nanohalobium constans, a novel model system to study the DPANN nano-sized archaea: genomic and physiological characterization of a nanoarchaeon co-cultured with its chitinotrophic host.</title>
        <authorList>
            <person name="La Cono V."/>
            <person name="Arcadi E."/>
            <person name="Crisafi F."/>
            <person name="Denaro R."/>
            <person name="La Spada G."/>
            <person name="Messina E."/>
            <person name="Smedile F."/>
            <person name="Toshchakov S.V."/>
            <person name="Shevchenko M.A."/>
            <person name="Golyshin P.N."/>
            <person name="Golyshina O.V."/>
            <person name="Ferrer M."/>
            <person name="Rohde M."/>
            <person name="Mushegian A."/>
            <person name="Sorokin D.Y."/>
            <person name="Giuliano L."/>
            <person name="Yakimov M.M."/>
        </authorList>
    </citation>
    <scope>NUCLEOTIDE SEQUENCE [LARGE SCALE GENOMIC DNA]</scope>
    <source>
        <strain evidence="5">LC1Nh</strain>
    </source>
</reference>
<dbReference type="AlphaFoldDB" id="A0A5Q0UFP0"/>
<keyword evidence="5" id="KW-1185">Reference proteome</keyword>
<feature type="domain" description="DUF1512" evidence="3">
    <location>
        <begin position="191"/>
        <end position="358"/>
    </location>
</feature>
<sequence length="416" mass="46713">MVLPFLDTGNQIIQILQILSFLLFPILIVFGPRIMVWQADRKLRDVLADIEDYHNTSVNLFKENMDVTPEFEERLGSMKNFQFSAPTQLDPAGMVDRLENVLDASEDKFQRFVEKHADTEDEEELADLNMAFKGVMGTQQIFKVLRHYRELINKTKNFQLVGLINMMLPIYEEMAEAQKGATRAFMDQAPIGDSIGPMVAAKLITEEPEEISENIMHSEEEINDQTVHVIKSDGPGSRLGKYGEAIETLAENNELEAVITVDAAGKFEGEETGAVNEGVGVMMGGPGVQKSRIEEVATEEELPLEGIVIKQSAPEASKPMKREIYDAYKPAVEKTKQVINEHEGEVAVIGVGNTCGIPNTRQETSGVHNKLRKYWDEYEEQDDEDVSYMGLMSMFGGGQAEEMQNKAKSMLWRLPR</sequence>
<gene>
    <name evidence="4" type="ORF">LC1Nh_0453</name>
</gene>
<proteinExistence type="predicted"/>
<dbReference type="Pfam" id="PF07431">
    <property type="entry name" value="DUF1512"/>
    <property type="match status" value="1"/>
</dbReference>
<organism evidence="4 5">
    <name type="scientific">Candidatus Nanohalobium constans</name>
    <dbReference type="NCBI Taxonomy" id="2565781"/>
    <lineage>
        <taxon>Archaea</taxon>
        <taxon>Candidatus Nanohalarchaeota</taxon>
        <taxon>Candidatus Nanohalobia</taxon>
        <taxon>Candidatus Nanohalobiales</taxon>
        <taxon>Candidatus Nanohalobiaceae</taxon>
        <taxon>Candidatus Nanohalobium</taxon>
    </lineage>
</organism>
<evidence type="ECO:0000256" key="1">
    <source>
        <dbReference type="SAM" id="Phobius"/>
    </source>
</evidence>
<dbReference type="Proteomes" id="UP000377803">
    <property type="component" value="Chromosome"/>
</dbReference>
<evidence type="ECO:0000313" key="4">
    <source>
        <dbReference type="EMBL" id="QGA80354.1"/>
    </source>
</evidence>
<dbReference type="InterPro" id="IPR056461">
    <property type="entry name" value="DUF1512_C"/>
</dbReference>